<reference evidence="9 10" key="1">
    <citation type="journal article" date="2007" name="Proc. Natl. Acad. Sci. U.S.A.">
        <title>The tiny eukaryote Ostreococcus provides genomic insights into the paradox of plankton speciation.</title>
        <authorList>
            <person name="Palenik B."/>
            <person name="Grimwood J."/>
            <person name="Aerts A."/>
            <person name="Rouze P."/>
            <person name="Salamov A."/>
            <person name="Putnam N."/>
            <person name="Dupont C."/>
            <person name="Jorgensen R."/>
            <person name="Derelle E."/>
            <person name="Rombauts S."/>
            <person name="Zhou K."/>
            <person name="Otillar R."/>
            <person name="Merchant S.S."/>
            <person name="Podell S."/>
            <person name="Gaasterland T."/>
            <person name="Napoli C."/>
            <person name="Gendler K."/>
            <person name="Manuell A."/>
            <person name="Tai V."/>
            <person name="Vallon O."/>
            <person name="Piganeau G."/>
            <person name="Jancek S."/>
            <person name="Heijde M."/>
            <person name="Jabbari K."/>
            <person name="Bowler C."/>
            <person name="Lohr M."/>
            <person name="Robbens S."/>
            <person name="Werner G."/>
            <person name="Dubchak I."/>
            <person name="Pazour G.J."/>
            <person name="Ren Q."/>
            <person name="Paulsen I."/>
            <person name="Delwiche C."/>
            <person name="Schmutz J."/>
            <person name="Rokhsar D."/>
            <person name="Van de Peer Y."/>
            <person name="Moreau H."/>
            <person name="Grigoriev I.V."/>
        </authorList>
    </citation>
    <scope>NUCLEOTIDE SEQUENCE [LARGE SCALE GENOMIC DNA]</scope>
    <source>
        <strain evidence="9 10">CCE9901</strain>
    </source>
</reference>
<dbReference type="STRING" id="436017.A4RU76"/>
<evidence type="ECO:0000256" key="6">
    <source>
        <dbReference type="ARBA" id="ARBA00023136"/>
    </source>
</evidence>
<keyword evidence="3" id="KW-0256">Endoplasmic reticulum</keyword>
<dbReference type="GO" id="GO:0005789">
    <property type="term" value="C:endoplasmic reticulum membrane"/>
    <property type="evidence" value="ECO:0007669"/>
    <property type="project" value="UniProtKB-SubCell"/>
</dbReference>
<keyword evidence="2 8" id="KW-0812">Transmembrane</keyword>
<evidence type="ECO:0000256" key="1">
    <source>
        <dbReference type="ARBA" id="ARBA00004477"/>
    </source>
</evidence>
<dbReference type="OrthoDB" id="3990054at2759"/>
<feature type="compositionally biased region" description="Polar residues" evidence="7">
    <location>
        <begin position="300"/>
        <end position="312"/>
    </location>
</feature>
<feature type="transmembrane region" description="Helical" evidence="8">
    <location>
        <begin position="29"/>
        <end position="56"/>
    </location>
</feature>
<dbReference type="Pfam" id="PF06775">
    <property type="entry name" value="Seipin"/>
    <property type="match status" value="1"/>
</dbReference>
<organism evidence="9 10">
    <name type="scientific">Ostreococcus lucimarinus (strain CCE9901)</name>
    <dbReference type="NCBI Taxonomy" id="436017"/>
    <lineage>
        <taxon>Eukaryota</taxon>
        <taxon>Viridiplantae</taxon>
        <taxon>Chlorophyta</taxon>
        <taxon>Mamiellophyceae</taxon>
        <taxon>Mamiellales</taxon>
        <taxon>Bathycoccaceae</taxon>
        <taxon>Ostreococcus</taxon>
    </lineage>
</organism>
<evidence type="ECO:0000256" key="3">
    <source>
        <dbReference type="ARBA" id="ARBA00022824"/>
    </source>
</evidence>
<evidence type="ECO:0000256" key="7">
    <source>
        <dbReference type="SAM" id="MobiDB-lite"/>
    </source>
</evidence>
<dbReference type="eggNOG" id="KOG4200">
    <property type="taxonomic scope" value="Eukaryota"/>
</dbReference>
<dbReference type="PANTHER" id="PTHR21212:SF0">
    <property type="entry name" value="SEIPIN"/>
    <property type="match status" value="1"/>
</dbReference>
<keyword evidence="10" id="KW-1185">Reference proteome</keyword>
<gene>
    <name evidence="9" type="ORF">OSTLU_30523</name>
</gene>
<dbReference type="PANTHER" id="PTHR21212">
    <property type="entry name" value="BERNARDINELLI-SEIP CONGENITAL LIPODYSTROPHY 2 HOMOLOG BSCL2 PROTEIN"/>
    <property type="match status" value="1"/>
</dbReference>
<feature type="transmembrane region" description="Helical" evidence="8">
    <location>
        <begin position="234"/>
        <end position="267"/>
    </location>
</feature>
<dbReference type="AlphaFoldDB" id="A4RU76"/>
<dbReference type="OMA" id="NVGMFQV"/>
<keyword evidence="4 8" id="KW-1133">Transmembrane helix</keyword>
<dbReference type="EMBL" id="CP000583">
    <property type="protein sequence ID" value="ABO94916.1"/>
    <property type="molecule type" value="Genomic_DNA"/>
</dbReference>
<feature type="region of interest" description="Disordered" evidence="7">
    <location>
        <begin position="297"/>
        <end position="327"/>
    </location>
</feature>
<evidence type="ECO:0000256" key="2">
    <source>
        <dbReference type="ARBA" id="ARBA00022692"/>
    </source>
</evidence>
<keyword evidence="5" id="KW-0443">Lipid metabolism</keyword>
<protein>
    <submittedName>
        <fullName evidence="9">Uncharacterized protein</fullName>
    </submittedName>
</protein>
<dbReference type="GO" id="GO:0140042">
    <property type="term" value="P:lipid droplet formation"/>
    <property type="evidence" value="ECO:0007669"/>
    <property type="project" value="UniProtKB-ARBA"/>
</dbReference>
<proteinExistence type="predicted"/>
<keyword evidence="6 8" id="KW-0472">Membrane</keyword>
<evidence type="ECO:0000256" key="4">
    <source>
        <dbReference type="ARBA" id="ARBA00022989"/>
    </source>
</evidence>
<evidence type="ECO:0000313" key="9">
    <source>
        <dbReference type="EMBL" id="ABO94916.1"/>
    </source>
</evidence>
<sequence>MADEKPTLLEHEWVEFSARVRRVCKRSAALTLSAAIISFGLLIASITCVFALRYIVVPRGPASLSQDLVFDYTAAAPVARVSFIPQKFANTGESKPRKGRIVSAKQNFDVDIEFVVPDSEYNVNVGMFQVNAKLLTPSGKTLLERSRPGIVKYTSKEVKWLKTIVWWPFHALGLIEEQQNVRVAMVQNYKEDSESPFTDIEVTMKPHAGSARLPQIYEARAIVHLSMNFVAKLLYFYPIASSFVLVGLFWSGFSFAAFVSTVISLLIMGSKIDEKDAESPMKPDEIGKYARAIADAMDSAESSQAPAHTTNGMMDEGLRRRNVSPSS</sequence>
<dbReference type="RefSeq" id="XP_001416623.1">
    <property type="nucleotide sequence ID" value="XM_001416586.1"/>
</dbReference>
<dbReference type="KEGG" id="olu:OSTLU_30523"/>
<accession>A4RU76</accession>
<dbReference type="Proteomes" id="UP000001568">
    <property type="component" value="Chromosome 3"/>
</dbReference>
<dbReference type="CDD" id="cd23995">
    <property type="entry name" value="Seipin_BSCL2_like"/>
    <property type="match status" value="1"/>
</dbReference>
<name>A4RU76_OSTLU</name>
<dbReference type="Gramene" id="ABO94916">
    <property type="protein sequence ID" value="ABO94916"/>
    <property type="gene ID" value="OSTLU_30523"/>
</dbReference>
<dbReference type="GeneID" id="5001036"/>
<comment type="subcellular location">
    <subcellularLocation>
        <location evidence="1">Endoplasmic reticulum membrane</location>
        <topology evidence="1">Multi-pass membrane protein</topology>
    </subcellularLocation>
</comment>
<dbReference type="InterPro" id="IPR009617">
    <property type="entry name" value="Seipin"/>
</dbReference>
<evidence type="ECO:0000256" key="5">
    <source>
        <dbReference type="ARBA" id="ARBA00023098"/>
    </source>
</evidence>
<evidence type="ECO:0000313" key="10">
    <source>
        <dbReference type="Proteomes" id="UP000001568"/>
    </source>
</evidence>
<dbReference type="GO" id="GO:0006629">
    <property type="term" value="P:lipid metabolic process"/>
    <property type="evidence" value="ECO:0007669"/>
    <property type="project" value="UniProtKB-KW"/>
</dbReference>
<dbReference type="HOGENOM" id="CLU_944411_0_0_1"/>
<evidence type="ECO:0000256" key="8">
    <source>
        <dbReference type="SAM" id="Phobius"/>
    </source>
</evidence>